<dbReference type="InterPro" id="IPR001138">
    <property type="entry name" value="Zn2Cys6_DnaBD"/>
</dbReference>
<evidence type="ECO:0000256" key="3">
    <source>
        <dbReference type="ARBA" id="ARBA00023125"/>
    </source>
</evidence>
<dbReference type="InterPro" id="IPR036864">
    <property type="entry name" value="Zn2-C6_fun-type_DNA-bd_sf"/>
</dbReference>
<evidence type="ECO:0000256" key="2">
    <source>
        <dbReference type="ARBA" id="ARBA00023015"/>
    </source>
</evidence>
<dbReference type="Pfam" id="PF00172">
    <property type="entry name" value="Zn_clus"/>
    <property type="match status" value="1"/>
</dbReference>
<dbReference type="Pfam" id="PF11951">
    <property type="entry name" value="Fungal_trans_2"/>
    <property type="match status" value="1"/>
</dbReference>
<dbReference type="SUPFAM" id="SSF57701">
    <property type="entry name" value="Zn2/Cys6 DNA-binding domain"/>
    <property type="match status" value="1"/>
</dbReference>
<dbReference type="GO" id="GO:0000981">
    <property type="term" value="F:DNA-binding transcription factor activity, RNA polymerase II-specific"/>
    <property type="evidence" value="ECO:0007669"/>
    <property type="project" value="InterPro"/>
</dbReference>
<keyword evidence="4" id="KW-0804">Transcription</keyword>
<keyword evidence="2" id="KW-0805">Transcription regulation</keyword>
<organism evidence="7 8">
    <name type="scientific">Aspergillus coremiiformis</name>
    <dbReference type="NCBI Taxonomy" id="138285"/>
    <lineage>
        <taxon>Eukaryota</taxon>
        <taxon>Fungi</taxon>
        <taxon>Dikarya</taxon>
        <taxon>Ascomycota</taxon>
        <taxon>Pezizomycotina</taxon>
        <taxon>Eurotiomycetes</taxon>
        <taxon>Eurotiomycetidae</taxon>
        <taxon>Eurotiales</taxon>
        <taxon>Aspergillaceae</taxon>
        <taxon>Aspergillus</taxon>
        <taxon>Aspergillus subgen. Circumdati</taxon>
    </lineage>
</organism>
<accession>A0A5N6Z5R6</accession>
<dbReference type="OrthoDB" id="3477330at2759"/>
<comment type="subcellular location">
    <subcellularLocation>
        <location evidence="1">Nucleus</location>
    </subcellularLocation>
</comment>
<dbReference type="GO" id="GO:0005634">
    <property type="term" value="C:nucleus"/>
    <property type="evidence" value="ECO:0007669"/>
    <property type="project" value="UniProtKB-SubCell"/>
</dbReference>
<keyword evidence="8" id="KW-1185">Reference proteome</keyword>
<dbReference type="GO" id="GO:0008270">
    <property type="term" value="F:zinc ion binding"/>
    <property type="evidence" value="ECO:0007669"/>
    <property type="project" value="InterPro"/>
</dbReference>
<dbReference type="PANTHER" id="PTHR37534">
    <property type="entry name" value="TRANSCRIPTIONAL ACTIVATOR PROTEIN UGA3"/>
    <property type="match status" value="1"/>
</dbReference>
<dbReference type="PANTHER" id="PTHR37534:SF46">
    <property type="entry name" value="ZN(II)2CYS6 TRANSCRIPTION FACTOR (EUROFUNG)"/>
    <property type="match status" value="1"/>
</dbReference>
<keyword evidence="5" id="KW-0539">Nucleus</keyword>
<evidence type="ECO:0000259" key="6">
    <source>
        <dbReference type="PROSITE" id="PS50048"/>
    </source>
</evidence>
<keyword evidence="3" id="KW-0238">DNA-binding</keyword>
<reference evidence="8" key="1">
    <citation type="submission" date="2019-04" db="EMBL/GenBank/DDBJ databases">
        <title>Friends and foes A comparative genomics studyof 23 Aspergillus species from section Flavi.</title>
        <authorList>
            <consortium name="DOE Joint Genome Institute"/>
            <person name="Kjaerbolling I."/>
            <person name="Vesth T."/>
            <person name="Frisvad J.C."/>
            <person name="Nybo J.L."/>
            <person name="Theobald S."/>
            <person name="Kildgaard S."/>
            <person name="Isbrandt T."/>
            <person name="Kuo A."/>
            <person name="Sato A."/>
            <person name="Lyhne E.K."/>
            <person name="Kogle M.E."/>
            <person name="Wiebenga A."/>
            <person name="Kun R.S."/>
            <person name="Lubbers R.J."/>
            <person name="Makela M.R."/>
            <person name="Barry K."/>
            <person name="Chovatia M."/>
            <person name="Clum A."/>
            <person name="Daum C."/>
            <person name="Haridas S."/>
            <person name="He G."/>
            <person name="LaButti K."/>
            <person name="Lipzen A."/>
            <person name="Mondo S."/>
            <person name="Riley R."/>
            <person name="Salamov A."/>
            <person name="Simmons B.A."/>
            <person name="Magnuson J.K."/>
            <person name="Henrissat B."/>
            <person name="Mortensen U.H."/>
            <person name="Larsen T.O."/>
            <person name="Devries R.P."/>
            <person name="Grigoriev I.V."/>
            <person name="Machida M."/>
            <person name="Baker S.E."/>
            <person name="Andersen M.R."/>
        </authorList>
    </citation>
    <scope>NUCLEOTIDE SEQUENCE [LARGE SCALE GENOMIC DNA]</scope>
    <source>
        <strain evidence="8">CBS 553.77</strain>
    </source>
</reference>
<dbReference type="Proteomes" id="UP000327118">
    <property type="component" value="Unassembled WGS sequence"/>
</dbReference>
<name>A0A5N6Z5R6_9EURO</name>
<dbReference type="InterPro" id="IPR021858">
    <property type="entry name" value="Fun_TF"/>
</dbReference>
<dbReference type="AlphaFoldDB" id="A0A5N6Z5R6"/>
<dbReference type="CDD" id="cd00067">
    <property type="entry name" value="GAL4"/>
    <property type="match status" value="1"/>
</dbReference>
<gene>
    <name evidence="7" type="ORF">BDV28DRAFT_115567</name>
</gene>
<dbReference type="PROSITE" id="PS50048">
    <property type="entry name" value="ZN2_CY6_FUNGAL_2"/>
    <property type="match status" value="1"/>
</dbReference>
<protein>
    <submittedName>
        <fullName evidence="7">Fungal-specific transcription factor domain-containing protein</fullName>
    </submittedName>
</protein>
<dbReference type="EMBL" id="ML739110">
    <property type="protein sequence ID" value="KAE8353031.1"/>
    <property type="molecule type" value="Genomic_DNA"/>
</dbReference>
<dbReference type="GO" id="GO:0003677">
    <property type="term" value="F:DNA binding"/>
    <property type="evidence" value="ECO:0007669"/>
    <property type="project" value="UniProtKB-KW"/>
</dbReference>
<evidence type="ECO:0000256" key="4">
    <source>
        <dbReference type="ARBA" id="ARBA00023163"/>
    </source>
</evidence>
<feature type="domain" description="Zn(2)-C6 fungal-type" evidence="6">
    <location>
        <begin position="15"/>
        <end position="42"/>
    </location>
</feature>
<dbReference type="SMART" id="SM00066">
    <property type="entry name" value="GAL4"/>
    <property type="match status" value="1"/>
</dbReference>
<proteinExistence type="predicted"/>
<evidence type="ECO:0000256" key="1">
    <source>
        <dbReference type="ARBA" id="ARBA00004123"/>
    </source>
</evidence>
<sequence>MRASPPRKRRREFTGCWRCRARKVKCDQKSPCSVCRRLGLECDSSSARLVWINGNESYRSTGRRDMHCERTWAKHAPLESDVVDSLIEQCDSLGTAEEQWPLAVNYNPFSVFSALPSLSLLSNINKVLAKGGTDATHPTREDKFLFHHYVDYVAAVMMPFEHPSNPWKLYYPAVSMQYSLPEEKALYHALLSHAAFNLAHLGVNKARMMWLAARNYNTSIQHLNNSIQTPGSGYSGTLAAILTLMMAEVYSGQSSKWKHHLQGAWAFLLQSKHTEPWNESHFACFSTQSLLIVRIISGTCSTSSNTPILPSDFQPPLNDMLTASKSTGFDLLPKASNSDLTCSSSILSTPQFGFTIGAQGSLLECISTITTVSQQMASGAFDRAPFEVDCIVSKILVRLEYHRKQINETTPFYSDSNPTSGELDRLGTQVHDLARYQLNAFIYAIYIYLYRALLDVPPQRVATYVSLAFQNITAFYARSRGNLSLWPAFIAAVEAYTERDMESARAWLEQSARFGLGNRLEVKRIIEEVWRRRREAHIGKTPDQSRIGIDWREVAEDLGIDILLV</sequence>
<evidence type="ECO:0000256" key="5">
    <source>
        <dbReference type="ARBA" id="ARBA00023242"/>
    </source>
</evidence>
<evidence type="ECO:0000313" key="8">
    <source>
        <dbReference type="Proteomes" id="UP000327118"/>
    </source>
</evidence>
<dbReference type="PROSITE" id="PS00463">
    <property type="entry name" value="ZN2_CY6_FUNGAL_1"/>
    <property type="match status" value="1"/>
</dbReference>
<evidence type="ECO:0000313" key="7">
    <source>
        <dbReference type="EMBL" id="KAE8353031.1"/>
    </source>
</evidence>
<dbReference type="GO" id="GO:0009893">
    <property type="term" value="P:positive regulation of metabolic process"/>
    <property type="evidence" value="ECO:0007669"/>
    <property type="project" value="UniProtKB-ARBA"/>
</dbReference>
<dbReference type="Gene3D" id="4.10.240.10">
    <property type="entry name" value="Zn(2)-C6 fungal-type DNA-binding domain"/>
    <property type="match status" value="1"/>
</dbReference>